<evidence type="ECO:0000256" key="1">
    <source>
        <dbReference type="ARBA" id="ARBA00007626"/>
    </source>
</evidence>
<evidence type="ECO:0008006" key="6">
    <source>
        <dbReference type="Google" id="ProtNLM"/>
    </source>
</evidence>
<evidence type="ECO:0000313" key="4">
    <source>
        <dbReference type="EMBL" id="GAX76186.1"/>
    </source>
</evidence>
<evidence type="ECO:0000256" key="3">
    <source>
        <dbReference type="PROSITE-ProRule" id="PRU00708"/>
    </source>
</evidence>
<protein>
    <recommendedName>
        <fullName evidence="6">Pentacotripeptide-repeat region of PRORP domain-containing protein</fullName>
    </recommendedName>
</protein>
<dbReference type="PROSITE" id="PS51375">
    <property type="entry name" value="PPR"/>
    <property type="match status" value="1"/>
</dbReference>
<comment type="similarity">
    <text evidence="1">Belongs to the PPR family. P subfamily.</text>
</comment>
<name>A0A250WZI1_9CHLO</name>
<comment type="caution">
    <text evidence="4">The sequence shown here is derived from an EMBL/GenBank/DDBJ whole genome shotgun (WGS) entry which is preliminary data.</text>
</comment>
<organism evidence="4 5">
    <name type="scientific">Chlamydomonas eustigma</name>
    <dbReference type="NCBI Taxonomy" id="1157962"/>
    <lineage>
        <taxon>Eukaryota</taxon>
        <taxon>Viridiplantae</taxon>
        <taxon>Chlorophyta</taxon>
        <taxon>core chlorophytes</taxon>
        <taxon>Chlorophyceae</taxon>
        <taxon>CS clade</taxon>
        <taxon>Chlamydomonadales</taxon>
        <taxon>Chlamydomonadaceae</taxon>
        <taxon>Chlamydomonas</taxon>
    </lineage>
</organism>
<proteinExistence type="inferred from homology"/>
<keyword evidence="2" id="KW-0677">Repeat</keyword>
<dbReference type="OrthoDB" id="185373at2759"/>
<sequence length="255" mass="28736">MPGPTRFRRPPVLQLDAKNTPLLKDTMMNHCVFSRHIRACRTKLNHCPPHAAQNSRLFSRMYKKGFMCRVASEIRGIEDEMTEEDRAAEILMGTTRRIQMLGQQGRAKEAISALAGLAEQGVQPDTVAATTLVRACTKDMALAQSVFDELFDGEFLIPDEVTFAVLLRGYGNRSPPDWPRIDATLSTMRNKFGISPTATSFNPLLEVCSRTNDLDRGQDVIDRMASDEVMPDEYSMEAVCKRKVLRSYLKKTFDL</sequence>
<dbReference type="PANTHER" id="PTHR47447">
    <property type="entry name" value="OS03G0856100 PROTEIN"/>
    <property type="match status" value="1"/>
</dbReference>
<dbReference type="InterPro" id="IPR011990">
    <property type="entry name" value="TPR-like_helical_dom_sf"/>
</dbReference>
<feature type="repeat" description="PPR" evidence="3">
    <location>
        <begin position="197"/>
        <end position="231"/>
    </location>
</feature>
<dbReference type="EMBL" id="BEGY01000016">
    <property type="protein sequence ID" value="GAX76186.1"/>
    <property type="molecule type" value="Genomic_DNA"/>
</dbReference>
<evidence type="ECO:0000313" key="5">
    <source>
        <dbReference type="Proteomes" id="UP000232323"/>
    </source>
</evidence>
<evidence type="ECO:0000256" key="2">
    <source>
        <dbReference type="ARBA" id="ARBA00022737"/>
    </source>
</evidence>
<accession>A0A250WZI1</accession>
<dbReference type="STRING" id="1157962.A0A250WZI1"/>
<dbReference type="InterPro" id="IPR002885">
    <property type="entry name" value="PPR_rpt"/>
</dbReference>
<reference evidence="4 5" key="1">
    <citation type="submission" date="2017-08" db="EMBL/GenBank/DDBJ databases">
        <title>Acidophilic green algal genome provides insights into adaptation to an acidic environment.</title>
        <authorList>
            <person name="Hirooka S."/>
            <person name="Hirose Y."/>
            <person name="Kanesaki Y."/>
            <person name="Higuchi S."/>
            <person name="Fujiwara T."/>
            <person name="Onuma R."/>
            <person name="Era A."/>
            <person name="Ohbayashi R."/>
            <person name="Uzuka A."/>
            <person name="Nozaki H."/>
            <person name="Yoshikawa H."/>
            <person name="Miyagishima S.Y."/>
        </authorList>
    </citation>
    <scope>NUCLEOTIDE SEQUENCE [LARGE SCALE GENOMIC DNA]</scope>
    <source>
        <strain evidence="4 5">NIES-2499</strain>
    </source>
</reference>
<dbReference type="Gene3D" id="1.25.40.10">
    <property type="entry name" value="Tetratricopeptide repeat domain"/>
    <property type="match status" value="1"/>
</dbReference>
<gene>
    <name evidence="4" type="ORF">CEUSTIGMA_g3630.t1</name>
</gene>
<dbReference type="Proteomes" id="UP000232323">
    <property type="component" value="Unassembled WGS sequence"/>
</dbReference>
<keyword evidence="5" id="KW-1185">Reference proteome</keyword>
<dbReference type="AlphaFoldDB" id="A0A250WZI1"/>
<dbReference type="PANTHER" id="PTHR47447:SF23">
    <property type="entry name" value="PENTACOTRIPEPTIDE-REPEAT REGION OF PRORP DOMAIN-CONTAINING PROTEIN"/>
    <property type="match status" value="1"/>
</dbReference>